<reference evidence="1" key="2">
    <citation type="submission" date="2018-03" db="EMBL/GenBank/DDBJ databases">
        <title>The Triticum urartu genome reveals the dynamic nature of wheat genome evolution.</title>
        <authorList>
            <person name="Ling H."/>
            <person name="Ma B."/>
            <person name="Shi X."/>
            <person name="Liu H."/>
            <person name="Dong L."/>
            <person name="Sun H."/>
            <person name="Cao Y."/>
            <person name="Gao Q."/>
            <person name="Zheng S."/>
            <person name="Li Y."/>
            <person name="Yu Y."/>
            <person name="Du H."/>
            <person name="Qi M."/>
            <person name="Li Y."/>
            <person name="Yu H."/>
            <person name="Cui Y."/>
            <person name="Wang N."/>
            <person name="Chen C."/>
            <person name="Wu H."/>
            <person name="Zhao Y."/>
            <person name="Zhang J."/>
            <person name="Li Y."/>
            <person name="Zhou W."/>
            <person name="Zhang B."/>
            <person name="Hu W."/>
            <person name="Eijk M."/>
            <person name="Tang J."/>
            <person name="Witsenboer H."/>
            <person name="Zhao S."/>
            <person name="Li Z."/>
            <person name="Zhang A."/>
            <person name="Wang D."/>
            <person name="Liang C."/>
        </authorList>
    </citation>
    <scope>NUCLEOTIDE SEQUENCE [LARGE SCALE GENOMIC DNA]</scope>
    <source>
        <strain evidence="1">cv. G1812</strain>
    </source>
</reference>
<name>A0A8R7R2V8_TRIUA</name>
<evidence type="ECO:0000313" key="1">
    <source>
        <dbReference type="EnsemblPlants" id="TuG1812G0700002214.01.T01.cds377536"/>
    </source>
</evidence>
<dbReference type="Proteomes" id="UP000015106">
    <property type="component" value="Chromosome 7"/>
</dbReference>
<protein>
    <submittedName>
        <fullName evidence="1">Uncharacterized protein</fullName>
    </submittedName>
</protein>
<evidence type="ECO:0000313" key="2">
    <source>
        <dbReference type="Proteomes" id="UP000015106"/>
    </source>
</evidence>
<reference evidence="1" key="3">
    <citation type="submission" date="2022-06" db="UniProtKB">
        <authorList>
            <consortium name="EnsemblPlants"/>
        </authorList>
    </citation>
    <scope>IDENTIFICATION</scope>
</reference>
<keyword evidence="2" id="KW-1185">Reference proteome</keyword>
<dbReference type="Gramene" id="TuG1812G0700002214.01.T01">
    <property type="protein sequence ID" value="TuG1812G0700002214.01.T01.cds377536"/>
    <property type="gene ID" value="TuG1812G0700002214.01"/>
</dbReference>
<accession>A0A8R7R2V8</accession>
<organism evidence="1 2">
    <name type="scientific">Triticum urartu</name>
    <name type="common">Red wild einkorn</name>
    <name type="synonym">Crithodium urartu</name>
    <dbReference type="NCBI Taxonomy" id="4572"/>
    <lineage>
        <taxon>Eukaryota</taxon>
        <taxon>Viridiplantae</taxon>
        <taxon>Streptophyta</taxon>
        <taxon>Embryophyta</taxon>
        <taxon>Tracheophyta</taxon>
        <taxon>Spermatophyta</taxon>
        <taxon>Magnoliopsida</taxon>
        <taxon>Liliopsida</taxon>
        <taxon>Poales</taxon>
        <taxon>Poaceae</taxon>
        <taxon>BOP clade</taxon>
        <taxon>Pooideae</taxon>
        <taxon>Triticodae</taxon>
        <taxon>Triticeae</taxon>
        <taxon>Triticinae</taxon>
        <taxon>Triticum</taxon>
    </lineage>
</organism>
<dbReference type="EnsemblPlants" id="TuG1812G0700002214.01.T01">
    <property type="protein sequence ID" value="TuG1812G0700002214.01.T01.cds377536"/>
    <property type="gene ID" value="TuG1812G0700002214.01"/>
</dbReference>
<dbReference type="AlphaFoldDB" id="A0A8R7R2V8"/>
<proteinExistence type="predicted"/>
<sequence>LGLAFKRENSTAACPLLCVRTTSRGLLPGDGTAQHRRHESRLHAWLVYLSSYPPAAPLLPCSSLPHPPNSSPLASFSSRRTSPIWIGFDGVFMPPRATGLPLQLPSSGAVVALFFPSSPAPTPHPQPPPPRGRRLRFGSQVLAPRHLHPLLCHGFVCLQIWIGVQLR</sequence>
<reference evidence="2" key="1">
    <citation type="journal article" date="2013" name="Nature">
        <title>Draft genome of the wheat A-genome progenitor Triticum urartu.</title>
        <authorList>
            <person name="Ling H.Q."/>
            <person name="Zhao S."/>
            <person name="Liu D."/>
            <person name="Wang J."/>
            <person name="Sun H."/>
            <person name="Zhang C."/>
            <person name="Fan H."/>
            <person name="Li D."/>
            <person name="Dong L."/>
            <person name="Tao Y."/>
            <person name="Gao C."/>
            <person name="Wu H."/>
            <person name="Li Y."/>
            <person name="Cui Y."/>
            <person name="Guo X."/>
            <person name="Zheng S."/>
            <person name="Wang B."/>
            <person name="Yu K."/>
            <person name="Liang Q."/>
            <person name="Yang W."/>
            <person name="Lou X."/>
            <person name="Chen J."/>
            <person name="Feng M."/>
            <person name="Jian J."/>
            <person name="Zhang X."/>
            <person name="Luo G."/>
            <person name="Jiang Y."/>
            <person name="Liu J."/>
            <person name="Wang Z."/>
            <person name="Sha Y."/>
            <person name="Zhang B."/>
            <person name="Wu H."/>
            <person name="Tang D."/>
            <person name="Shen Q."/>
            <person name="Xue P."/>
            <person name="Zou S."/>
            <person name="Wang X."/>
            <person name="Liu X."/>
            <person name="Wang F."/>
            <person name="Yang Y."/>
            <person name="An X."/>
            <person name="Dong Z."/>
            <person name="Zhang K."/>
            <person name="Zhang X."/>
            <person name="Luo M.C."/>
            <person name="Dvorak J."/>
            <person name="Tong Y."/>
            <person name="Wang J."/>
            <person name="Yang H."/>
            <person name="Li Z."/>
            <person name="Wang D."/>
            <person name="Zhang A."/>
            <person name="Wang J."/>
        </authorList>
    </citation>
    <scope>NUCLEOTIDE SEQUENCE</scope>
    <source>
        <strain evidence="2">cv. G1812</strain>
    </source>
</reference>